<keyword evidence="2" id="KW-0808">Transferase</keyword>
<name>A0A7C5IZW4_9GAMM</name>
<evidence type="ECO:0000259" key="1">
    <source>
        <dbReference type="Pfam" id="PF00156"/>
    </source>
</evidence>
<organism evidence="2">
    <name type="scientific">Thiolapillus brandeum</name>
    <dbReference type="NCBI Taxonomy" id="1076588"/>
    <lineage>
        <taxon>Bacteria</taxon>
        <taxon>Pseudomonadati</taxon>
        <taxon>Pseudomonadota</taxon>
        <taxon>Gammaproteobacteria</taxon>
        <taxon>Chromatiales</taxon>
        <taxon>Sedimenticolaceae</taxon>
        <taxon>Thiolapillus</taxon>
    </lineage>
</organism>
<feature type="non-terminal residue" evidence="2">
    <location>
        <position position="1"/>
    </location>
</feature>
<accession>A0A7C5IZW4</accession>
<dbReference type="InterPro" id="IPR000836">
    <property type="entry name" value="PRTase_dom"/>
</dbReference>
<dbReference type="SUPFAM" id="SSF53271">
    <property type="entry name" value="PRTase-like"/>
    <property type="match status" value="1"/>
</dbReference>
<gene>
    <name evidence="2" type="ORF">ENJ98_05115</name>
</gene>
<dbReference type="GO" id="GO:0016757">
    <property type="term" value="F:glycosyltransferase activity"/>
    <property type="evidence" value="ECO:0007669"/>
    <property type="project" value="UniProtKB-KW"/>
</dbReference>
<dbReference type="Gene3D" id="3.40.50.2020">
    <property type="match status" value="1"/>
</dbReference>
<dbReference type="Pfam" id="PF00156">
    <property type="entry name" value="Pribosyltran"/>
    <property type="match status" value="1"/>
</dbReference>
<sequence>ARVRRFRGNRPMPEMRGRPVFLVDDGLASGATLRAGLAALRREGADRLLVAVPTAPALGALELAREADALYCANVRGGASFAVADAYQQWYDVSEAEVEEILKEREVL</sequence>
<comment type="caution">
    <text evidence="2">The sequence shown here is derived from an EMBL/GenBank/DDBJ whole genome shotgun (WGS) entry which is preliminary data.</text>
</comment>
<reference evidence="2" key="1">
    <citation type="journal article" date="2020" name="mSystems">
        <title>Genome- and Community-Level Interaction Insights into Carbon Utilization and Element Cycling Functions of Hydrothermarchaeota in Hydrothermal Sediment.</title>
        <authorList>
            <person name="Zhou Z."/>
            <person name="Liu Y."/>
            <person name="Xu W."/>
            <person name="Pan J."/>
            <person name="Luo Z.H."/>
            <person name="Li M."/>
        </authorList>
    </citation>
    <scope>NUCLEOTIDE SEQUENCE [LARGE SCALE GENOMIC DNA]</scope>
    <source>
        <strain evidence="2">HyVt-535</strain>
    </source>
</reference>
<dbReference type="CDD" id="cd06223">
    <property type="entry name" value="PRTases_typeI"/>
    <property type="match status" value="1"/>
</dbReference>
<dbReference type="EMBL" id="DROM01000308">
    <property type="protein sequence ID" value="HHH13596.1"/>
    <property type="molecule type" value="Genomic_DNA"/>
</dbReference>
<protein>
    <submittedName>
        <fullName evidence="2">Phosphoribosyltransferase</fullName>
    </submittedName>
</protein>
<evidence type="ECO:0000313" key="2">
    <source>
        <dbReference type="EMBL" id="HHH13596.1"/>
    </source>
</evidence>
<dbReference type="Proteomes" id="UP000886100">
    <property type="component" value="Unassembled WGS sequence"/>
</dbReference>
<feature type="domain" description="Phosphoribosyltransferase" evidence="1">
    <location>
        <begin position="12"/>
        <end position="54"/>
    </location>
</feature>
<dbReference type="InterPro" id="IPR029057">
    <property type="entry name" value="PRTase-like"/>
</dbReference>
<keyword evidence="2" id="KW-0328">Glycosyltransferase</keyword>
<proteinExistence type="predicted"/>
<dbReference type="AlphaFoldDB" id="A0A7C5IZW4"/>